<protein>
    <submittedName>
        <fullName evidence="3">Uncharacterized protein</fullName>
    </submittedName>
</protein>
<feature type="transmembrane region" description="Helical" evidence="2">
    <location>
        <begin position="78"/>
        <end position="99"/>
    </location>
</feature>
<comment type="caution">
    <text evidence="3">The sequence shown here is derived from an EMBL/GenBank/DDBJ whole genome shotgun (WGS) entry which is preliminary data.</text>
</comment>
<dbReference type="Proteomes" id="UP000660339">
    <property type="component" value="Unassembled WGS sequence"/>
</dbReference>
<dbReference type="AlphaFoldDB" id="A0A8J3L0X3"/>
<accession>A0A8J3L0X3</accession>
<feature type="region of interest" description="Disordered" evidence="1">
    <location>
        <begin position="121"/>
        <end position="140"/>
    </location>
</feature>
<evidence type="ECO:0000313" key="4">
    <source>
        <dbReference type="Proteomes" id="UP000660339"/>
    </source>
</evidence>
<dbReference type="InterPro" id="IPR009937">
    <property type="entry name" value="Phage_holin_3_6"/>
</dbReference>
<evidence type="ECO:0000313" key="3">
    <source>
        <dbReference type="EMBL" id="GIG12353.1"/>
    </source>
</evidence>
<keyword evidence="2" id="KW-0472">Membrane</keyword>
<gene>
    <name evidence="3" type="ORF">Cme02nite_06850</name>
</gene>
<evidence type="ECO:0000256" key="1">
    <source>
        <dbReference type="SAM" id="MobiDB-lite"/>
    </source>
</evidence>
<organism evidence="3 4">
    <name type="scientific">Catellatospora methionotrophica</name>
    <dbReference type="NCBI Taxonomy" id="121620"/>
    <lineage>
        <taxon>Bacteria</taxon>
        <taxon>Bacillati</taxon>
        <taxon>Actinomycetota</taxon>
        <taxon>Actinomycetes</taxon>
        <taxon>Micromonosporales</taxon>
        <taxon>Micromonosporaceae</taxon>
        <taxon>Catellatospora</taxon>
    </lineage>
</organism>
<evidence type="ECO:0000256" key="2">
    <source>
        <dbReference type="SAM" id="Phobius"/>
    </source>
</evidence>
<keyword evidence="2" id="KW-0812">Transmembrane</keyword>
<dbReference type="EMBL" id="BONJ01000001">
    <property type="protein sequence ID" value="GIG12353.1"/>
    <property type="molecule type" value="Genomic_DNA"/>
</dbReference>
<keyword evidence="2" id="KW-1133">Transmembrane helix</keyword>
<reference evidence="3" key="1">
    <citation type="submission" date="2021-01" db="EMBL/GenBank/DDBJ databases">
        <title>Whole genome shotgun sequence of Catellatospora methionotrophica NBRC 14553.</title>
        <authorList>
            <person name="Komaki H."/>
            <person name="Tamura T."/>
        </authorList>
    </citation>
    <scope>NUCLEOTIDE SEQUENCE</scope>
    <source>
        <strain evidence="3">NBRC 14553</strain>
    </source>
</reference>
<proteinExistence type="predicted"/>
<keyword evidence="4" id="KW-1185">Reference proteome</keyword>
<dbReference type="Pfam" id="PF07332">
    <property type="entry name" value="Phage_holin_3_6"/>
    <property type="match status" value="1"/>
</dbReference>
<name>A0A8J3L0X3_9ACTN</name>
<feature type="transmembrane region" description="Helical" evidence="2">
    <location>
        <begin position="52"/>
        <end position="72"/>
    </location>
</feature>
<dbReference type="RefSeq" id="WP_166380136.1">
    <property type="nucleotide sequence ID" value="NZ_BAAATT010000033.1"/>
</dbReference>
<sequence>MSETHRQTSSDPGSGAGEQLSSLSRAEFALARTWLRGAASDAGRAQGRMSTAGLLLIWVLPALVVAGVLGLARVMPVWAAVSCVAAGLVLLGVGLGLAARSRGRRASAPVGQYAWRPLREDAAGLDKSRPAPTGVERRGG</sequence>